<dbReference type="RefSeq" id="WP_147667152.1">
    <property type="nucleotide sequence ID" value="NZ_CP120678.1"/>
</dbReference>
<gene>
    <name evidence="16" type="ORF">P3F81_01120</name>
</gene>
<dbReference type="InterPro" id="IPR050156">
    <property type="entry name" value="TC-AMP_synthase_SUA5"/>
</dbReference>
<dbReference type="InterPro" id="IPR010923">
    <property type="entry name" value="T(6)A37_SUA5"/>
</dbReference>
<evidence type="ECO:0000256" key="12">
    <source>
        <dbReference type="ARBA" id="ARBA00048366"/>
    </source>
</evidence>
<feature type="domain" description="YrdC-like" evidence="15">
    <location>
        <begin position="11"/>
        <end position="197"/>
    </location>
</feature>
<accession>A0A9Y2EU21</accession>
<dbReference type="EMBL" id="CP120678">
    <property type="protein sequence ID" value="WIW70955.1"/>
    <property type="molecule type" value="Genomic_DNA"/>
</dbReference>
<evidence type="ECO:0000256" key="4">
    <source>
        <dbReference type="ARBA" id="ARBA00015492"/>
    </source>
</evidence>
<dbReference type="GO" id="GO:0003725">
    <property type="term" value="F:double-stranded RNA binding"/>
    <property type="evidence" value="ECO:0007669"/>
    <property type="project" value="UniProtKB-UniRule"/>
</dbReference>
<dbReference type="PIRSF" id="PIRSF004930">
    <property type="entry name" value="Tln_factor_SUA5"/>
    <property type="match status" value="1"/>
</dbReference>
<keyword evidence="7 13" id="KW-0819">tRNA processing</keyword>
<evidence type="ECO:0000256" key="1">
    <source>
        <dbReference type="ARBA" id="ARBA00004496"/>
    </source>
</evidence>
<dbReference type="KEGG" id="sgbi:P3F81_01120"/>
<evidence type="ECO:0000313" key="16">
    <source>
        <dbReference type="EMBL" id="WIW70955.1"/>
    </source>
</evidence>
<dbReference type="GO" id="GO:0000049">
    <property type="term" value="F:tRNA binding"/>
    <property type="evidence" value="ECO:0007669"/>
    <property type="project" value="TreeGrafter"/>
</dbReference>
<feature type="binding site" evidence="14">
    <location>
        <position position="193"/>
    </location>
    <ligand>
        <name>ATP</name>
        <dbReference type="ChEBI" id="CHEBI:30616"/>
    </ligand>
</feature>
<dbReference type="GO" id="GO:0061710">
    <property type="term" value="F:L-threonylcarbamoyladenylate synthase"/>
    <property type="evidence" value="ECO:0007669"/>
    <property type="project" value="UniProtKB-EC"/>
</dbReference>
<dbReference type="PROSITE" id="PS51163">
    <property type="entry name" value="YRDC"/>
    <property type="match status" value="1"/>
</dbReference>
<keyword evidence="9 13" id="KW-0547">Nucleotide-binding</keyword>
<feature type="binding site" evidence="14">
    <location>
        <position position="115"/>
    </location>
    <ligand>
        <name>ATP</name>
        <dbReference type="ChEBI" id="CHEBI:30616"/>
    </ligand>
</feature>
<evidence type="ECO:0000256" key="7">
    <source>
        <dbReference type="ARBA" id="ARBA00022694"/>
    </source>
</evidence>
<reference evidence="16" key="1">
    <citation type="submission" date="2023-03" db="EMBL/GenBank/DDBJ databases">
        <title>Selenobaculum gbiensis gen. nov. sp. nov., a new bacterium isolated from the gut microbiota of IBD patient.</title>
        <authorList>
            <person name="Yeo S."/>
            <person name="Park H."/>
            <person name="Huh C.S."/>
        </authorList>
    </citation>
    <scope>NUCLEOTIDE SEQUENCE</scope>
    <source>
        <strain evidence="16">ICN-92133</strain>
    </source>
</reference>
<feature type="binding site" evidence="14">
    <location>
        <position position="119"/>
    </location>
    <ligand>
        <name>L-threonine</name>
        <dbReference type="ChEBI" id="CHEBI:57926"/>
    </ligand>
</feature>
<keyword evidence="5 13" id="KW-0963">Cytoplasm</keyword>
<feature type="binding site" evidence="14">
    <location>
        <position position="141"/>
    </location>
    <ligand>
        <name>ATP</name>
        <dbReference type="ChEBI" id="CHEBI:30616"/>
    </ligand>
</feature>
<evidence type="ECO:0000256" key="8">
    <source>
        <dbReference type="ARBA" id="ARBA00022695"/>
    </source>
</evidence>
<dbReference type="SUPFAM" id="SSF55821">
    <property type="entry name" value="YrdC/RibB"/>
    <property type="match status" value="1"/>
</dbReference>
<evidence type="ECO:0000313" key="17">
    <source>
        <dbReference type="Proteomes" id="UP001243623"/>
    </source>
</evidence>
<protein>
    <recommendedName>
        <fullName evidence="4 13">Threonylcarbamoyl-AMP synthase</fullName>
        <shortName evidence="13">TC-AMP synthase</shortName>
        <ecNumber evidence="3 13">2.7.7.87</ecNumber>
    </recommendedName>
    <alternativeName>
        <fullName evidence="11 13">L-threonylcarbamoyladenylate synthase</fullName>
    </alternativeName>
</protein>
<sequence length="335" mass="36051">METKLISSGDEEGLKLAASLLKSGNLVAFPTETVYGLGANGFDSEAVAHVYRAKGRSLSNPLSLLLADVSQIEKVVTDVSDKAKKLIKAFSPGPITFVLKRKNIVPNIVTNGKDTVGVRIPDHEIARKIIRLADIPIAAPSANTSGRPSPTSAVAVFDDLQGKISAVVDGGDCAVGIDSTIIDCTQEVLTVLRPGVITLEMLRQVVGAGSVQMKEDIIEQNHYAPSAPMFILEGAPNKIEDEMKSYIRKAVDEKKRLGIIASDELIAGISNDVLTYSYGTRGDMKAIAGNLYRALRFFDDHKVDVIYAEGIDKMGIGLAIMNRMYKASGYRIITL</sequence>
<comment type="function">
    <text evidence="13">Required for the formation of a threonylcarbamoyl group on adenosine at position 37 (t(6)A37) in tRNAs that read codons beginning with adenine.</text>
</comment>
<dbReference type="PANTHER" id="PTHR17490">
    <property type="entry name" value="SUA5"/>
    <property type="match status" value="1"/>
</dbReference>
<feature type="binding site" evidence="14">
    <location>
        <position position="60"/>
    </location>
    <ligand>
        <name>ATP</name>
        <dbReference type="ChEBI" id="CHEBI:30616"/>
    </ligand>
</feature>
<keyword evidence="6 13" id="KW-0808">Transferase</keyword>
<feature type="binding site" evidence="14">
    <location>
        <position position="223"/>
    </location>
    <ligand>
        <name>ATP</name>
        <dbReference type="ChEBI" id="CHEBI:30616"/>
    </ligand>
</feature>
<dbReference type="PANTHER" id="PTHR17490:SF16">
    <property type="entry name" value="THREONYLCARBAMOYL-AMP SYNTHASE"/>
    <property type="match status" value="1"/>
</dbReference>
<keyword evidence="17" id="KW-1185">Reference proteome</keyword>
<comment type="catalytic activity">
    <reaction evidence="12 13">
        <text>L-threonine + hydrogencarbonate + ATP = L-threonylcarbamoyladenylate + diphosphate + H2O</text>
        <dbReference type="Rhea" id="RHEA:36407"/>
        <dbReference type="ChEBI" id="CHEBI:15377"/>
        <dbReference type="ChEBI" id="CHEBI:17544"/>
        <dbReference type="ChEBI" id="CHEBI:30616"/>
        <dbReference type="ChEBI" id="CHEBI:33019"/>
        <dbReference type="ChEBI" id="CHEBI:57926"/>
        <dbReference type="ChEBI" id="CHEBI:73682"/>
        <dbReference type="EC" id="2.7.7.87"/>
    </reaction>
</comment>
<keyword evidence="10 13" id="KW-0067">ATP-binding</keyword>
<dbReference type="EC" id="2.7.7.87" evidence="3 13"/>
<feature type="binding site" evidence="14">
    <location>
        <position position="56"/>
    </location>
    <ligand>
        <name>ATP</name>
        <dbReference type="ChEBI" id="CHEBI:30616"/>
    </ligand>
</feature>
<organism evidence="16 17">
    <name type="scientific">Selenobaculum gibii</name>
    <dbReference type="NCBI Taxonomy" id="3054208"/>
    <lineage>
        <taxon>Bacteria</taxon>
        <taxon>Bacillati</taxon>
        <taxon>Bacillota</taxon>
        <taxon>Negativicutes</taxon>
        <taxon>Selenomonadales</taxon>
        <taxon>Selenomonadaceae</taxon>
        <taxon>Selenobaculum</taxon>
    </lineage>
</organism>
<comment type="similarity">
    <text evidence="2 13">Belongs to the SUA5 family.</text>
</comment>
<dbReference type="GO" id="GO:0008033">
    <property type="term" value="P:tRNA processing"/>
    <property type="evidence" value="ECO:0007669"/>
    <property type="project" value="UniProtKB-KW"/>
</dbReference>
<feature type="binding site" evidence="14">
    <location>
        <position position="179"/>
    </location>
    <ligand>
        <name>L-threonine</name>
        <dbReference type="ChEBI" id="CHEBI:57926"/>
    </ligand>
</feature>
<dbReference type="InterPro" id="IPR005145">
    <property type="entry name" value="Sua5_C"/>
</dbReference>
<evidence type="ECO:0000256" key="9">
    <source>
        <dbReference type="ARBA" id="ARBA00022741"/>
    </source>
</evidence>
<keyword evidence="8 13" id="KW-0548">Nucleotidyltransferase</keyword>
<dbReference type="InterPro" id="IPR038385">
    <property type="entry name" value="Sua5/YwlC_C"/>
</dbReference>
<feature type="binding site" evidence="14">
    <location>
        <position position="149"/>
    </location>
    <ligand>
        <name>ATP</name>
        <dbReference type="ChEBI" id="CHEBI:30616"/>
    </ligand>
</feature>
<comment type="subcellular location">
    <subcellularLocation>
        <location evidence="1 13">Cytoplasm</location>
    </subcellularLocation>
</comment>
<dbReference type="Gene3D" id="3.40.50.11030">
    <property type="entry name" value="Threonylcarbamoyl-AMP synthase, C-terminal domain"/>
    <property type="match status" value="1"/>
</dbReference>
<evidence type="ECO:0000256" key="13">
    <source>
        <dbReference type="PIRNR" id="PIRNR004930"/>
    </source>
</evidence>
<dbReference type="GO" id="GO:0005737">
    <property type="term" value="C:cytoplasm"/>
    <property type="evidence" value="ECO:0007669"/>
    <property type="project" value="UniProtKB-SubCell"/>
</dbReference>
<dbReference type="InterPro" id="IPR017945">
    <property type="entry name" value="DHBP_synth_RibB-like_a/b_dom"/>
</dbReference>
<evidence type="ECO:0000256" key="2">
    <source>
        <dbReference type="ARBA" id="ARBA00007663"/>
    </source>
</evidence>
<dbReference type="GO" id="GO:0005524">
    <property type="term" value="F:ATP binding"/>
    <property type="evidence" value="ECO:0007669"/>
    <property type="project" value="UniProtKB-UniRule"/>
</dbReference>
<evidence type="ECO:0000256" key="10">
    <source>
        <dbReference type="ARBA" id="ARBA00022840"/>
    </source>
</evidence>
<evidence type="ECO:0000256" key="14">
    <source>
        <dbReference type="PIRSR" id="PIRSR004930-1"/>
    </source>
</evidence>
<dbReference type="AlphaFoldDB" id="A0A9Y2EU21"/>
<proteinExistence type="inferred from homology"/>
<evidence type="ECO:0000259" key="15">
    <source>
        <dbReference type="PROSITE" id="PS51163"/>
    </source>
</evidence>
<dbReference type="GO" id="GO:0006450">
    <property type="term" value="P:regulation of translational fidelity"/>
    <property type="evidence" value="ECO:0007669"/>
    <property type="project" value="TreeGrafter"/>
</dbReference>
<dbReference type="NCBIfam" id="TIGR00057">
    <property type="entry name" value="L-threonylcarbamoyladenylate synthase"/>
    <property type="match status" value="1"/>
</dbReference>
<evidence type="ECO:0000256" key="11">
    <source>
        <dbReference type="ARBA" id="ARBA00029774"/>
    </source>
</evidence>
<dbReference type="Pfam" id="PF01300">
    <property type="entry name" value="Sua5_yciO_yrdC"/>
    <property type="match status" value="1"/>
</dbReference>
<name>A0A9Y2EU21_9FIRM</name>
<evidence type="ECO:0000256" key="5">
    <source>
        <dbReference type="ARBA" id="ARBA00022490"/>
    </source>
</evidence>
<evidence type="ECO:0000256" key="3">
    <source>
        <dbReference type="ARBA" id="ARBA00012584"/>
    </source>
</evidence>
<evidence type="ECO:0000256" key="6">
    <source>
        <dbReference type="ARBA" id="ARBA00022679"/>
    </source>
</evidence>
<dbReference type="Proteomes" id="UP001243623">
    <property type="component" value="Chromosome"/>
</dbReference>
<dbReference type="InterPro" id="IPR006070">
    <property type="entry name" value="Sua5-like_dom"/>
</dbReference>
<feature type="binding site" evidence="14">
    <location>
        <position position="33"/>
    </location>
    <ligand>
        <name>L-threonine</name>
        <dbReference type="ChEBI" id="CHEBI:57926"/>
    </ligand>
</feature>
<feature type="binding site" evidence="14">
    <location>
        <position position="139"/>
    </location>
    <ligand>
        <name>L-threonine</name>
        <dbReference type="ChEBI" id="CHEBI:57926"/>
    </ligand>
</feature>
<dbReference type="Pfam" id="PF03481">
    <property type="entry name" value="Sua5_C"/>
    <property type="match status" value="1"/>
</dbReference>
<dbReference type="Gene3D" id="3.90.870.10">
    <property type="entry name" value="DHBP synthase"/>
    <property type="match status" value="1"/>
</dbReference>
<dbReference type="FunFam" id="3.90.870.10:FF:000009">
    <property type="entry name" value="Threonylcarbamoyl-AMP synthase, putative"/>
    <property type="match status" value="1"/>
</dbReference>